<protein>
    <submittedName>
        <fullName evidence="1">Uncharacterized protein</fullName>
    </submittedName>
</protein>
<comment type="caution">
    <text evidence="1">The sequence shown here is derived from an EMBL/GenBank/DDBJ whole genome shotgun (WGS) entry which is preliminary data.</text>
</comment>
<evidence type="ECO:0000313" key="2">
    <source>
        <dbReference type="Proteomes" id="UP000578036"/>
    </source>
</evidence>
<evidence type="ECO:0000313" key="1">
    <source>
        <dbReference type="EMBL" id="MBB3008885.1"/>
    </source>
</evidence>
<name>A0A7W4VC23_9BURK</name>
<dbReference type="EMBL" id="JACHWF010000003">
    <property type="protein sequence ID" value="MBB3008885.1"/>
    <property type="molecule type" value="Genomic_DNA"/>
</dbReference>
<organism evidence="1 2">
    <name type="scientific">Cupriavidus alkaliphilus</name>
    <dbReference type="NCBI Taxonomy" id="942866"/>
    <lineage>
        <taxon>Bacteria</taxon>
        <taxon>Pseudomonadati</taxon>
        <taxon>Pseudomonadota</taxon>
        <taxon>Betaproteobacteria</taxon>
        <taxon>Burkholderiales</taxon>
        <taxon>Burkholderiaceae</taxon>
        <taxon>Cupriavidus</taxon>
    </lineage>
</organism>
<proteinExistence type="predicted"/>
<gene>
    <name evidence="1" type="ORF">FHX61_003538</name>
</gene>
<dbReference type="Proteomes" id="UP000578036">
    <property type="component" value="Unassembled WGS sequence"/>
</dbReference>
<keyword evidence="2" id="KW-1185">Reference proteome</keyword>
<dbReference type="AlphaFoldDB" id="A0A7W4VC23"/>
<accession>A0A7W4VC23</accession>
<reference evidence="1 2" key="1">
    <citation type="submission" date="2020-08" db="EMBL/GenBank/DDBJ databases">
        <title>Genomic Encyclopedia of Type Strains, Phase IV (KMG-V): Genome sequencing to study the core and pangenomes of soil and plant-associated prokaryotes.</title>
        <authorList>
            <person name="Whitman W."/>
        </authorList>
    </citation>
    <scope>NUCLEOTIDE SEQUENCE [LARGE SCALE GENOMIC DNA]</scope>
    <source>
        <strain evidence="1 2">SLV-2362</strain>
    </source>
</reference>
<sequence>MRDQTMGMALAGPGAGFGQMVEYRMNCEPQGR</sequence>